<dbReference type="AlphaFoldDB" id="A0A140L4L3"/>
<dbReference type="InParanoid" id="A0A140L4L3"/>
<feature type="signal peptide" evidence="1">
    <location>
        <begin position="1"/>
        <end position="25"/>
    </location>
</feature>
<keyword evidence="4" id="KW-1185">Reference proteome</keyword>
<comment type="caution">
    <text evidence="3">The sequence shown here is derived from an EMBL/GenBank/DDBJ whole genome shotgun (WGS) entry which is preliminary data.</text>
</comment>
<reference evidence="3 4" key="1">
    <citation type="submission" date="2015-12" db="EMBL/GenBank/DDBJ databases">
        <title>Draft genome sequnece of Fervidicola ferrireducens strain Y170.</title>
        <authorList>
            <person name="Patel B.K."/>
        </authorList>
    </citation>
    <scope>NUCLEOTIDE SEQUENCE [LARGE SCALE GENOMIC DNA]</scope>
    <source>
        <strain evidence="3 4">Y170</strain>
    </source>
</reference>
<keyword evidence="1" id="KW-0732">Signal</keyword>
<dbReference type="SUPFAM" id="SSF55383">
    <property type="entry name" value="Copper amine oxidase, domain N"/>
    <property type="match status" value="1"/>
</dbReference>
<dbReference type="RefSeq" id="WP_066354218.1">
    <property type="nucleotide sequence ID" value="NZ_LOED01000026.1"/>
</dbReference>
<dbReference type="Proteomes" id="UP000070427">
    <property type="component" value="Unassembled WGS sequence"/>
</dbReference>
<sequence length="188" mass="21279">MLKMKKLFSMLLVALFVFSLTVAYGEETKTKYPNEVMAEVGPDSPAYGPNTKEGEFIDETKTENESISKSPNEITVFIDGRQVNFPDTKPYIKNGRTLVPIRFVSQEMGAKVNWNNTKREVLIEKGGKKISLKIWSKEVYVNGTKKVIDVPAELKNGRTMVPLRFISEAFGANVRWIDAERKVVINTK</sequence>
<gene>
    <name evidence="3" type="ORF">AN618_18560</name>
</gene>
<name>A0A140L4L3_9FIRM</name>
<dbReference type="STRING" id="520764.AN618_18560"/>
<evidence type="ECO:0000313" key="3">
    <source>
        <dbReference type="EMBL" id="KXG75488.1"/>
    </source>
</evidence>
<dbReference type="PATRIC" id="fig|520764.3.peg.1997"/>
<dbReference type="Gene3D" id="3.30.457.10">
    <property type="entry name" value="Copper amine oxidase-like, N-terminal domain"/>
    <property type="match status" value="1"/>
</dbReference>
<evidence type="ECO:0000259" key="2">
    <source>
        <dbReference type="Pfam" id="PF07833"/>
    </source>
</evidence>
<feature type="domain" description="Copper amine oxidase-like N-terminal" evidence="2">
    <location>
        <begin position="78"/>
        <end position="185"/>
    </location>
</feature>
<dbReference type="EMBL" id="LOED01000026">
    <property type="protein sequence ID" value="KXG75488.1"/>
    <property type="molecule type" value="Genomic_DNA"/>
</dbReference>
<dbReference type="OrthoDB" id="2083476at2"/>
<dbReference type="Pfam" id="PF07833">
    <property type="entry name" value="Cu_amine_oxidN1"/>
    <property type="match status" value="1"/>
</dbReference>
<feature type="chain" id="PRO_5007491537" description="Copper amine oxidase-like N-terminal domain-containing protein" evidence="1">
    <location>
        <begin position="26"/>
        <end position="188"/>
    </location>
</feature>
<dbReference type="InterPro" id="IPR012854">
    <property type="entry name" value="Cu_amine_oxidase-like_N"/>
</dbReference>
<evidence type="ECO:0000256" key="1">
    <source>
        <dbReference type="SAM" id="SignalP"/>
    </source>
</evidence>
<dbReference type="InterPro" id="IPR036582">
    <property type="entry name" value="Mao_N_sf"/>
</dbReference>
<protein>
    <recommendedName>
        <fullName evidence="2">Copper amine oxidase-like N-terminal domain-containing protein</fullName>
    </recommendedName>
</protein>
<organism evidence="3 4">
    <name type="scientific">Fervidicola ferrireducens</name>
    <dbReference type="NCBI Taxonomy" id="520764"/>
    <lineage>
        <taxon>Bacteria</taxon>
        <taxon>Bacillati</taxon>
        <taxon>Bacillota</taxon>
        <taxon>Clostridia</taxon>
        <taxon>Thermosediminibacterales</taxon>
        <taxon>Thermosediminibacteraceae</taxon>
        <taxon>Fervidicola</taxon>
    </lineage>
</organism>
<accession>A0A140L4L3</accession>
<proteinExistence type="predicted"/>
<evidence type="ECO:0000313" key="4">
    <source>
        <dbReference type="Proteomes" id="UP000070427"/>
    </source>
</evidence>